<feature type="domain" description="PAC" evidence="14">
    <location>
        <begin position="447"/>
        <end position="499"/>
    </location>
</feature>
<feature type="modified residue" description="4-aspartylphosphate" evidence="8">
    <location>
        <position position="58"/>
    </location>
</feature>
<reference evidence="15" key="1">
    <citation type="submission" date="2009-01" db="EMBL/GenBank/DDBJ databases">
        <title>Complete sequence of chromosome Cyanothece sp. PCC 7425.</title>
        <authorList>
            <consortium name="US DOE Joint Genome Institute"/>
            <person name="Lucas S."/>
            <person name="Copeland A."/>
            <person name="Lapidus A."/>
            <person name="Glavina del Rio T."/>
            <person name="Dalin E."/>
            <person name="Tice H."/>
            <person name="Bruce D."/>
            <person name="Goodwin L."/>
            <person name="Pitluck S."/>
            <person name="Sims D."/>
            <person name="Meineke L."/>
            <person name="Brettin T."/>
            <person name="Detter J.C."/>
            <person name="Han C."/>
            <person name="Larimer F."/>
            <person name="Land M."/>
            <person name="Hauser L."/>
            <person name="Kyrpides N."/>
            <person name="Ovchinnikova G."/>
            <person name="Liberton M."/>
            <person name="Stoeckel J."/>
            <person name="Banerjee A."/>
            <person name="Singh A."/>
            <person name="Page L."/>
            <person name="Sato H."/>
            <person name="Zhao L."/>
            <person name="Sherman L."/>
            <person name="Pakrasi H."/>
            <person name="Richardson P."/>
        </authorList>
    </citation>
    <scope>NUCLEOTIDE SEQUENCE</scope>
    <source>
        <strain evidence="15">PCC 7425</strain>
    </source>
</reference>
<dbReference type="SMART" id="SM00065">
    <property type="entry name" value="GAF"/>
    <property type="match status" value="1"/>
</dbReference>
<dbReference type="EMBL" id="CP001344">
    <property type="protein sequence ID" value="ACL46082.1"/>
    <property type="molecule type" value="Genomic_DNA"/>
</dbReference>
<feature type="domain" description="PAC" evidence="14">
    <location>
        <begin position="700"/>
        <end position="752"/>
    </location>
</feature>
<feature type="domain" description="Phytochrome chromophore attachment site" evidence="10">
    <location>
        <begin position="157"/>
        <end position="292"/>
    </location>
</feature>
<dbReference type="InterPro" id="IPR003594">
    <property type="entry name" value="HATPase_dom"/>
</dbReference>
<dbReference type="SMART" id="SM00086">
    <property type="entry name" value="PAC"/>
    <property type="match status" value="4"/>
</dbReference>
<dbReference type="InterPro" id="IPR001789">
    <property type="entry name" value="Sig_transdc_resp-reg_receiver"/>
</dbReference>
<dbReference type="Pfam" id="PF00072">
    <property type="entry name" value="Response_reg"/>
    <property type="match status" value="1"/>
</dbReference>
<dbReference type="HOGENOM" id="CLU_000445_114_15_3"/>
<dbReference type="PROSITE" id="PS50046">
    <property type="entry name" value="PHYTOCHROME_2"/>
    <property type="match status" value="1"/>
</dbReference>
<dbReference type="SMART" id="SM00091">
    <property type="entry name" value="PAS"/>
    <property type="match status" value="5"/>
</dbReference>
<dbReference type="InterPro" id="IPR016132">
    <property type="entry name" value="Phyto_chromo_attachment"/>
</dbReference>
<dbReference type="Pfam" id="PF00989">
    <property type="entry name" value="PAS"/>
    <property type="match status" value="2"/>
</dbReference>
<dbReference type="CDD" id="cd00130">
    <property type="entry name" value="PAS"/>
    <property type="match status" value="4"/>
</dbReference>
<evidence type="ECO:0000259" key="12">
    <source>
        <dbReference type="PROSITE" id="PS50110"/>
    </source>
</evidence>
<evidence type="ECO:0000256" key="7">
    <source>
        <dbReference type="ARBA" id="ARBA00023012"/>
    </source>
</evidence>
<dbReference type="eggNOG" id="COG4251">
    <property type="taxonomic scope" value="Bacteria"/>
</dbReference>
<dbReference type="Pfam" id="PF08448">
    <property type="entry name" value="PAS_4"/>
    <property type="match status" value="1"/>
</dbReference>
<dbReference type="Pfam" id="PF08447">
    <property type="entry name" value="PAS_3"/>
    <property type="match status" value="1"/>
</dbReference>
<dbReference type="SUPFAM" id="SSF52172">
    <property type="entry name" value="CheY-like"/>
    <property type="match status" value="1"/>
</dbReference>
<dbReference type="AlphaFoldDB" id="B8HTK1"/>
<dbReference type="SUPFAM" id="SSF55874">
    <property type="entry name" value="ATPase domain of HSP90 chaperone/DNA topoisomerase II/histidine kinase"/>
    <property type="match status" value="1"/>
</dbReference>
<dbReference type="PRINTS" id="PR00344">
    <property type="entry name" value="BCTRLSENSOR"/>
</dbReference>
<feature type="coiled-coil region" evidence="9">
    <location>
        <begin position="871"/>
        <end position="898"/>
    </location>
</feature>
<feature type="coiled-coil region" evidence="9">
    <location>
        <begin position="306"/>
        <end position="365"/>
    </location>
</feature>
<dbReference type="InterPro" id="IPR035965">
    <property type="entry name" value="PAS-like_dom_sf"/>
</dbReference>
<feature type="domain" description="Histidine kinase" evidence="11">
    <location>
        <begin position="1036"/>
        <end position="1253"/>
    </location>
</feature>
<keyword evidence="6 15" id="KW-0418">Kinase</keyword>
<dbReference type="SMART" id="SM00388">
    <property type="entry name" value="HisKA"/>
    <property type="match status" value="1"/>
</dbReference>
<dbReference type="KEGG" id="cyn:Cyan7425_3763"/>
<dbReference type="InterPro" id="IPR005467">
    <property type="entry name" value="His_kinase_dom"/>
</dbReference>
<evidence type="ECO:0000256" key="1">
    <source>
        <dbReference type="ARBA" id="ARBA00000085"/>
    </source>
</evidence>
<keyword evidence="4 8" id="KW-0597">Phosphoprotein</keyword>
<dbReference type="InterPro" id="IPR001610">
    <property type="entry name" value="PAC"/>
</dbReference>
<evidence type="ECO:0000259" key="13">
    <source>
        <dbReference type="PROSITE" id="PS50112"/>
    </source>
</evidence>
<evidence type="ECO:0000256" key="8">
    <source>
        <dbReference type="PROSITE-ProRule" id="PRU00169"/>
    </source>
</evidence>
<dbReference type="InterPro" id="IPR029016">
    <property type="entry name" value="GAF-like_dom_sf"/>
</dbReference>
<protein>
    <recommendedName>
        <fullName evidence="3">histidine kinase</fullName>
        <ecNumber evidence="3">2.7.13.3</ecNumber>
    </recommendedName>
</protein>
<feature type="domain" description="PAS" evidence="13">
    <location>
        <begin position="500"/>
        <end position="579"/>
    </location>
</feature>
<feature type="domain" description="PAS" evidence="13">
    <location>
        <begin position="372"/>
        <end position="430"/>
    </location>
</feature>
<keyword evidence="9" id="KW-0175">Coiled coil</keyword>
<dbReference type="OrthoDB" id="5555607at2"/>
<dbReference type="InterPro" id="IPR013655">
    <property type="entry name" value="PAS_fold_3"/>
</dbReference>
<dbReference type="SUPFAM" id="SSF55785">
    <property type="entry name" value="PYP-like sensor domain (PAS domain)"/>
    <property type="match status" value="5"/>
</dbReference>
<feature type="domain" description="Response regulatory" evidence="12">
    <location>
        <begin position="6"/>
        <end position="125"/>
    </location>
</feature>
<dbReference type="InterPro" id="IPR004358">
    <property type="entry name" value="Sig_transdc_His_kin-like_C"/>
</dbReference>
<feature type="coiled-coil region" evidence="9">
    <location>
        <begin position="1002"/>
        <end position="1036"/>
    </location>
</feature>
<dbReference type="InterPro" id="IPR013767">
    <property type="entry name" value="PAS_fold"/>
</dbReference>
<comment type="similarity">
    <text evidence="2">In the N-terminal section; belongs to the phytochrome family.</text>
</comment>
<dbReference type="InterPro" id="IPR036890">
    <property type="entry name" value="HATPase_C_sf"/>
</dbReference>
<dbReference type="CDD" id="cd00082">
    <property type="entry name" value="HisKA"/>
    <property type="match status" value="1"/>
</dbReference>
<evidence type="ECO:0000256" key="6">
    <source>
        <dbReference type="ARBA" id="ARBA00022777"/>
    </source>
</evidence>
<dbReference type="Pfam" id="PF02518">
    <property type="entry name" value="HATPase_c"/>
    <property type="match status" value="1"/>
</dbReference>
<dbReference type="SUPFAM" id="SSF47384">
    <property type="entry name" value="Homodimeric domain of signal transducing histidine kinase"/>
    <property type="match status" value="1"/>
</dbReference>
<dbReference type="Gene3D" id="3.40.50.2300">
    <property type="match status" value="1"/>
</dbReference>
<dbReference type="GO" id="GO:0000155">
    <property type="term" value="F:phosphorelay sensor kinase activity"/>
    <property type="evidence" value="ECO:0007669"/>
    <property type="project" value="InterPro"/>
</dbReference>
<dbReference type="InterPro" id="IPR000700">
    <property type="entry name" value="PAS-assoc_C"/>
</dbReference>
<dbReference type="InterPro" id="IPR003018">
    <property type="entry name" value="GAF"/>
</dbReference>
<accession>B8HTK1</accession>
<dbReference type="GO" id="GO:0005886">
    <property type="term" value="C:plasma membrane"/>
    <property type="evidence" value="ECO:0007669"/>
    <property type="project" value="TreeGrafter"/>
</dbReference>
<dbReference type="Gene3D" id="3.30.450.40">
    <property type="match status" value="1"/>
</dbReference>
<dbReference type="CDD" id="cd00156">
    <property type="entry name" value="REC"/>
    <property type="match status" value="1"/>
</dbReference>
<dbReference type="PROSITE" id="PS50110">
    <property type="entry name" value="RESPONSE_REGULATORY"/>
    <property type="match status" value="1"/>
</dbReference>
<comment type="catalytic activity">
    <reaction evidence="1">
        <text>ATP + protein L-histidine = ADP + protein N-phospho-L-histidine.</text>
        <dbReference type="EC" id="2.7.13.3"/>
    </reaction>
</comment>
<dbReference type="NCBIfam" id="TIGR00229">
    <property type="entry name" value="sensory_box"/>
    <property type="match status" value="5"/>
</dbReference>
<dbReference type="InterPro" id="IPR003661">
    <property type="entry name" value="HisK_dim/P_dom"/>
</dbReference>
<gene>
    <name evidence="15" type="ordered locus">Cyan7425_3763</name>
</gene>
<evidence type="ECO:0000259" key="14">
    <source>
        <dbReference type="PROSITE" id="PS50113"/>
    </source>
</evidence>
<dbReference type="Pfam" id="PF13426">
    <property type="entry name" value="PAS_9"/>
    <property type="match status" value="1"/>
</dbReference>
<dbReference type="SMART" id="SM00387">
    <property type="entry name" value="HATPase_c"/>
    <property type="match status" value="1"/>
</dbReference>
<dbReference type="PROSITE" id="PS50109">
    <property type="entry name" value="HIS_KIN"/>
    <property type="match status" value="1"/>
</dbReference>
<proteinExistence type="inferred from homology"/>
<dbReference type="STRING" id="395961.Cyan7425_3763"/>
<dbReference type="InterPro" id="IPR036097">
    <property type="entry name" value="HisK_dim/P_sf"/>
</dbReference>
<dbReference type="GO" id="GO:0006355">
    <property type="term" value="P:regulation of DNA-templated transcription"/>
    <property type="evidence" value="ECO:0007669"/>
    <property type="project" value="InterPro"/>
</dbReference>
<feature type="domain" description="PAC" evidence="14">
    <location>
        <begin position="835"/>
        <end position="887"/>
    </location>
</feature>
<evidence type="ECO:0000256" key="5">
    <source>
        <dbReference type="ARBA" id="ARBA00022679"/>
    </source>
</evidence>
<evidence type="ECO:0000256" key="2">
    <source>
        <dbReference type="ARBA" id="ARBA00006402"/>
    </source>
</evidence>
<dbReference type="Gene3D" id="1.10.287.130">
    <property type="match status" value="1"/>
</dbReference>
<evidence type="ECO:0000259" key="11">
    <source>
        <dbReference type="PROSITE" id="PS50109"/>
    </source>
</evidence>
<dbReference type="eggNOG" id="COG3706">
    <property type="taxonomic scope" value="Bacteria"/>
</dbReference>
<dbReference type="FunFam" id="3.30.565.10:FF:000006">
    <property type="entry name" value="Sensor histidine kinase WalK"/>
    <property type="match status" value="1"/>
</dbReference>
<dbReference type="PROSITE" id="PS50113">
    <property type="entry name" value="PAC"/>
    <property type="match status" value="3"/>
</dbReference>
<dbReference type="Pfam" id="PF00512">
    <property type="entry name" value="HisKA"/>
    <property type="match status" value="1"/>
</dbReference>
<evidence type="ECO:0000259" key="10">
    <source>
        <dbReference type="PROSITE" id="PS50046"/>
    </source>
</evidence>
<dbReference type="InterPro" id="IPR011006">
    <property type="entry name" value="CheY-like_superfamily"/>
</dbReference>
<keyword evidence="7" id="KW-0902">Two-component regulatory system</keyword>
<keyword evidence="5" id="KW-0808">Transferase</keyword>
<dbReference type="SUPFAM" id="SSF55781">
    <property type="entry name" value="GAF domain-like"/>
    <property type="match status" value="1"/>
</dbReference>
<organism evidence="15">
    <name type="scientific">Cyanothece sp. (strain PCC 7425 / ATCC 29141)</name>
    <dbReference type="NCBI Taxonomy" id="395961"/>
    <lineage>
        <taxon>Bacteria</taxon>
        <taxon>Bacillati</taxon>
        <taxon>Cyanobacteriota</taxon>
        <taxon>Cyanophyceae</taxon>
        <taxon>Gomontiellales</taxon>
        <taxon>Cyanothecaceae</taxon>
        <taxon>Cyanothece</taxon>
    </lineage>
</organism>
<dbReference type="InterPro" id="IPR000014">
    <property type="entry name" value="PAS"/>
</dbReference>
<dbReference type="PANTHER" id="PTHR43047">
    <property type="entry name" value="TWO-COMPONENT HISTIDINE PROTEIN KINASE"/>
    <property type="match status" value="1"/>
</dbReference>
<dbReference type="Gene3D" id="3.30.450.20">
    <property type="entry name" value="PAS domain"/>
    <property type="match status" value="5"/>
</dbReference>
<sequence length="1255" mass="141237">MKQQHTILVIDDAPHDREIYRRYLQADPECNYTILEEESATAGLTLCQGVQIDGILLDLWLPDRNGLEFLQELQAKIGSNGPAVLVITGQGNEKVAARSIKYGAEDYLVKQDLTPQGLRLALRTAIENAKLRHQLRQSQSREHLINKIALKIHRSLQLDDILQTTVTEVRDFLQSDRVLIVRIQGDRGLVMAESVAAPWLAIGTTPIFDPCFKNGYAELYRQGRVTAKTDIEDGTLNPCYVELLRQFAVRANLVIPILQHDSLWGLLIAHQCRTTRSWSTQEIELMQHLATQVGIALQQSELYQQARQELQERQQAETVLAALQQEHQHRAEQLEALNEELQTALEELQITEEELRLQNEELFLSRQLQEEQQQRYQDLFNFAPDAYLVSDAQGLIQEANRAACLLLGSGAETLIGTPLLLYVAEAERRQFRTQLYELNQSPVPQTQSFELHLRSDCGEPFPAAITVSAISDPQGKRIGFRWLIRNITERKQAELALQQSEARLRQLVDLNLIGVMFWDVDGTILDANQSFLNLVGYDREDLTSGRLNWRSLTPPEQLAASEDTLTAMQHCTSAILEKEYIHSDGHRVPILLGGVRFAGSQTRGVSFVLDLSERKQTQQALQKANERFELAAAAVTSLIWEWDLQTDQVERSCGLVELTGYGLEEAEPTANWWLEKIHPEDLAKMDQASFFQQLPVLDRYAGEYRIRHKEGHYVWVEERGLVVKDLQGNPIRIVGSTTDISDRKEFELALQASQETIRSQLLEIEAIYQTAPVGLGWLDQNLCFQRVNQALADINGVALEDHLGRTVREVIPKLADLAEPLLRQVLETGEPRLNVEIEGETAAAPGLRRTWLESWFPVRNSSAEVSGINLVVQEVTERKQAEQELRASEERYRQLVTICPDGILIQRGGIFMFANPAALKLLGAVTPEQVIGHPVLEFIHQDDHELVLERLHRLAEGEAVPPIEEKWLCLNGTIAHTEVAAVPLLYQNQPAVQVVIRDITERKQLEQQRELLLVAAEVAREEAEQANRAKDEFIAVVSHELRSPLNAILGWAKLLQTRSFEPAMLRRGLETIERNVETQVQLIEDLLDISRMVRGTLRLNFMPVNLVALVEETLLNLQPSITAKQLDLGYYPGSEEIRVAGDLHRLQQIFANLLTNAIKFTPAGGQVEVRLVNCGAQVQIMVIDTGKGIAADFLPYIFDRFRQGNDAREPQEGLGLGLAIVRHLVELHKGTIQAASAGPGQGATFTVTLPTVSSL</sequence>
<dbReference type="Pfam" id="PF01590">
    <property type="entry name" value="GAF"/>
    <property type="match status" value="1"/>
</dbReference>
<dbReference type="eggNOG" id="COG5002">
    <property type="taxonomic scope" value="Bacteria"/>
</dbReference>
<feature type="domain" description="PAS" evidence="13">
    <location>
        <begin position="888"/>
        <end position="958"/>
    </location>
</feature>
<dbReference type="PROSITE" id="PS50112">
    <property type="entry name" value="PAS"/>
    <property type="match status" value="3"/>
</dbReference>
<dbReference type="eggNOG" id="COG2205">
    <property type="taxonomic scope" value="Bacteria"/>
</dbReference>
<dbReference type="Gene3D" id="3.30.565.10">
    <property type="entry name" value="Histidine kinase-like ATPase, C-terminal domain"/>
    <property type="match status" value="1"/>
</dbReference>
<name>B8HTK1_CYAP4</name>
<dbReference type="EC" id="2.7.13.3" evidence="3"/>
<evidence type="ECO:0000256" key="9">
    <source>
        <dbReference type="SAM" id="Coils"/>
    </source>
</evidence>
<evidence type="ECO:0000256" key="4">
    <source>
        <dbReference type="ARBA" id="ARBA00022553"/>
    </source>
</evidence>
<evidence type="ECO:0000313" key="15">
    <source>
        <dbReference type="EMBL" id="ACL46082.1"/>
    </source>
</evidence>
<dbReference type="GO" id="GO:0009927">
    <property type="term" value="F:histidine phosphotransfer kinase activity"/>
    <property type="evidence" value="ECO:0007669"/>
    <property type="project" value="TreeGrafter"/>
</dbReference>
<evidence type="ECO:0000256" key="3">
    <source>
        <dbReference type="ARBA" id="ARBA00012438"/>
    </source>
</evidence>
<dbReference type="SMART" id="SM00448">
    <property type="entry name" value="REC"/>
    <property type="match status" value="1"/>
</dbReference>
<dbReference type="InterPro" id="IPR013656">
    <property type="entry name" value="PAS_4"/>
</dbReference>
<dbReference type="PANTHER" id="PTHR43047:SF72">
    <property type="entry name" value="OSMOSENSING HISTIDINE PROTEIN KINASE SLN1"/>
    <property type="match status" value="1"/>
</dbReference>